<name>F2JQP6_CELLD</name>
<dbReference type="HOGENOM" id="CLU_543714_0_0_9"/>
<dbReference type="STRING" id="642492.Clole_0908"/>
<evidence type="ECO:0000259" key="1">
    <source>
        <dbReference type="Pfam" id="PF01170"/>
    </source>
</evidence>
<evidence type="ECO:0000313" key="3">
    <source>
        <dbReference type="Proteomes" id="UP000008467"/>
    </source>
</evidence>
<protein>
    <submittedName>
        <fullName evidence="2">RNA methylase</fullName>
    </submittedName>
</protein>
<dbReference type="PANTHER" id="PTHR14911:SF13">
    <property type="entry name" value="TRNA (GUANINE(6)-N2)-METHYLTRANSFERASE THUMP3"/>
    <property type="match status" value="1"/>
</dbReference>
<dbReference type="Pfam" id="PF01170">
    <property type="entry name" value="UPF0020"/>
    <property type="match status" value="1"/>
</dbReference>
<dbReference type="EMBL" id="CP002582">
    <property type="protein sequence ID" value="ADZ82641.1"/>
    <property type="molecule type" value="Genomic_DNA"/>
</dbReference>
<dbReference type="InterPro" id="IPR016024">
    <property type="entry name" value="ARM-type_fold"/>
</dbReference>
<dbReference type="PANTHER" id="PTHR14911">
    <property type="entry name" value="THUMP DOMAIN-CONTAINING"/>
    <property type="match status" value="1"/>
</dbReference>
<keyword evidence="3" id="KW-1185">Reference proteome</keyword>
<dbReference type="eggNOG" id="COG0116">
    <property type="taxonomic scope" value="Bacteria"/>
</dbReference>
<organism evidence="2 3">
    <name type="scientific">Cellulosilyticum lentocellum (strain ATCC 49066 / DSM 5427 / NCIMB 11756 / RHM5)</name>
    <name type="common">Clostridium lentocellum</name>
    <dbReference type="NCBI Taxonomy" id="642492"/>
    <lineage>
        <taxon>Bacteria</taxon>
        <taxon>Bacillati</taxon>
        <taxon>Bacillota</taxon>
        <taxon>Clostridia</taxon>
        <taxon>Lachnospirales</taxon>
        <taxon>Cellulosilyticaceae</taxon>
        <taxon>Cellulosilyticum</taxon>
    </lineage>
</organism>
<dbReference type="InterPro" id="IPR029063">
    <property type="entry name" value="SAM-dependent_MTases_sf"/>
</dbReference>
<accession>F2JQP6</accession>
<keyword evidence="2" id="KW-0808">Transferase</keyword>
<gene>
    <name evidence="2" type="ordered locus">Clole_0908</name>
</gene>
<feature type="domain" description="Ribosomal RNA large subunit methyltransferase K/L-like methyltransferase" evidence="1">
    <location>
        <begin position="318"/>
        <end position="469"/>
    </location>
</feature>
<sequence length="495" mass="57274">MLRAIYENIQGGHEVRKNLIELKKLLKEESNRMAFIYYLAGSYTLLYKLLEDEDAKVRKNTALIMGELAVPEFVDKLFEAYIKEDKLFVKGDYLVALSHLDYRHLLEELKERLSFLTTSNFEETSMKHIHEEMKILTNMILDIERPEGHTFMGYDELSDLILLTNRDHQDITLEQIHQGNKRIFNAGVLVRTKDLKEILSIRTYSELLFRLKDVATVVNDPTEAAMAIYKGGLLAFLTKRHTGELPYYFRLEIKTKMPLDKKSAFAKKLAFELEKASDRALINSTSNYEVEIRLVENKEGQFNVLLKLYTIKDERFEYRKHAVAASIQPVTAALVAKISEPYLKEGAQVLDPFCGVGTMLIERHKLVPANPMYGIDLFGEAIDKAIINAKRAETVINFINRDFFDFTHNYLFDEIFTNMPTRGGRKSEQEMVMLYHEFFNKALSVLKNEAVIIMYTRDKSLVLKEVSSRSQCTVLEEYAISKKEDAYLYIIGINQ</sequence>
<dbReference type="KEGG" id="cle:Clole_0908"/>
<dbReference type="Gene3D" id="3.40.50.150">
    <property type="entry name" value="Vaccinia Virus protein VP39"/>
    <property type="match status" value="1"/>
</dbReference>
<dbReference type="Proteomes" id="UP000008467">
    <property type="component" value="Chromosome"/>
</dbReference>
<reference evidence="2 3" key="1">
    <citation type="journal article" date="2011" name="J. Bacteriol.">
        <title>Complete genome sequence of the cellulose-degrading bacterium Cellulosilyticum lentocellum.</title>
        <authorList>
            <consortium name="US DOE Joint Genome Institute"/>
            <person name="Miller D.A."/>
            <person name="Suen G."/>
            <person name="Bruce D."/>
            <person name="Copeland A."/>
            <person name="Cheng J.F."/>
            <person name="Detter C."/>
            <person name="Goodwin L.A."/>
            <person name="Han C.S."/>
            <person name="Hauser L.J."/>
            <person name="Land M.L."/>
            <person name="Lapidus A."/>
            <person name="Lucas S."/>
            <person name="Meincke L."/>
            <person name="Pitluck S."/>
            <person name="Tapia R."/>
            <person name="Teshima H."/>
            <person name="Woyke T."/>
            <person name="Fox B.G."/>
            <person name="Angert E.R."/>
            <person name="Currie C.R."/>
        </authorList>
    </citation>
    <scope>NUCLEOTIDE SEQUENCE [LARGE SCALE GENOMIC DNA]</scope>
    <source>
        <strain evidence="3">ATCC 49066 / DSM 5427 / NCIMB 11756 / RHM5</strain>
    </source>
</reference>
<evidence type="ECO:0000313" key="2">
    <source>
        <dbReference type="EMBL" id="ADZ82641.1"/>
    </source>
</evidence>
<dbReference type="RefSeq" id="WP_013655942.1">
    <property type="nucleotide sequence ID" value="NC_015275.1"/>
</dbReference>
<keyword evidence="2" id="KW-0489">Methyltransferase</keyword>
<dbReference type="CDD" id="cd02440">
    <property type="entry name" value="AdoMet_MTases"/>
    <property type="match status" value="1"/>
</dbReference>
<dbReference type="SUPFAM" id="SSF48371">
    <property type="entry name" value="ARM repeat"/>
    <property type="match status" value="1"/>
</dbReference>
<dbReference type="AlphaFoldDB" id="F2JQP6"/>
<dbReference type="GO" id="GO:0016423">
    <property type="term" value="F:tRNA (guanine) methyltransferase activity"/>
    <property type="evidence" value="ECO:0007669"/>
    <property type="project" value="TreeGrafter"/>
</dbReference>
<dbReference type="SUPFAM" id="SSF53335">
    <property type="entry name" value="S-adenosyl-L-methionine-dependent methyltransferases"/>
    <property type="match status" value="1"/>
</dbReference>
<dbReference type="GO" id="GO:0030488">
    <property type="term" value="P:tRNA methylation"/>
    <property type="evidence" value="ECO:0007669"/>
    <property type="project" value="TreeGrafter"/>
</dbReference>
<proteinExistence type="predicted"/>
<dbReference type="InterPro" id="IPR000241">
    <property type="entry name" value="RlmKL-like_Mtase"/>
</dbReference>